<dbReference type="GO" id="GO:0009252">
    <property type="term" value="P:peptidoglycan biosynthetic process"/>
    <property type="evidence" value="ECO:0007669"/>
    <property type="project" value="UniProtKB-KW"/>
</dbReference>
<dbReference type="GO" id="GO:0034204">
    <property type="term" value="P:lipid translocation"/>
    <property type="evidence" value="ECO:0007669"/>
    <property type="project" value="TreeGrafter"/>
</dbReference>
<reference evidence="9 10" key="1">
    <citation type="submission" date="2017-02" db="EMBL/GenBank/DDBJ databases">
        <authorList>
            <person name="Peterson S.W."/>
        </authorList>
    </citation>
    <scope>NUCLEOTIDE SEQUENCE [LARGE SCALE GENOMIC DNA]</scope>
    <source>
        <strain evidence="9 10">LMG 22410</strain>
    </source>
</reference>
<keyword evidence="4" id="KW-0133">Cell shape</keyword>
<feature type="transmembrane region" description="Helical" evidence="8">
    <location>
        <begin position="286"/>
        <end position="307"/>
    </location>
</feature>
<comment type="subcellular location">
    <subcellularLocation>
        <location evidence="1">Cell membrane</location>
        <topology evidence="1">Multi-pass membrane protein</topology>
    </subcellularLocation>
</comment>
<feature type="transmembrane region" description="Helical" evidence="8">
    <location>
        <begin position="201"/>
        <end position="223"/>
    </location>
</feature>
<evidence type="ECO:0000256" key="8">
    <source>
        <dbReference type="SAM" id="Phobius"/>
    </source>
</evidence>
<feature type="transmembrane region" description="Helical" evidence="8">
    <location>
        <begin position="465"/>
        <end position="486"/>
    </location>
</feature>
<evidence type="ECO:0000256" key="5">
    <source>
        <dbReference type="ARBA" id="ARBA00022984"/>
    </source>
</evidence>
<name>A0A1R4EQS7_9MICO</name>
<feature type="transmembrane region" description="Helical" evidence="8">
    <location>
        <begin position="83"/>
        <end position="112"/>
    </location>
</feature>
<feature type="transmembrane region" description="Helical" evidence="8">
    <location>
        <begin position="362"/>
        <end position="384"/>
    </location>
</feature>
<sequence>MNIGRSSLILASGTMISRALGFVRSMLLAITLGSTGSEVASSFGIANTLPNNIYALIGAGLLNAVLVPLIVRQLRNRDGGQAYISKLLTLCVTAFFGFTIIMTLATPFLVWINASTGERGMSPEAYDLAIALGYWCMPQIFFYAISTLLGEIYNARGKFGPFTWAPVVNNLVSIVGLGIFLLMFGMGEINEDPEIWGIDRIAAMGIVTTGGVFMQALVLVLFFRKTGLTFRPDFRWRGVGLRATGTKAMWLFGIVVISQILAIVQTRVATLTDTEAGPSLLTMYNAWYVFQLPHSIIAVSIAIVYFTQMSTFAADNDIPRLRAGVANALRAVGMLTTFAMVAIIVMAIPFARLFERSFEHSLVMGGLIMVNMLALVPFSGQYVLERVYYALEDVRTPFFTRVAFMPLMLVVLLLSALLPGEHVILGITAGQSLYYICWGAAWVFLVRRKIGPFGIRHVAQRHLVYLGLSLVAGAAGAGVIHLFGGYTGGWAYNGVPTAFVACAVAGVVMAVIYFAALYLIRDRDFRLVADRVVGKLRGRGSAAE</sequence>
<dbReference type="PANTHER" id="PTHR47019">
    <property type="entry name" value="LIPID II FLIPPASE MURJ"/>
    <property type="match status" value="1"/>
</dbReference>
<dbReference type="GO" id="GO:0008360">
    <property type="term" value="P:regulation of cell shape"/>
    <property type="evidence" value="ECO:0007669"/>
    <property type="project" value="UniProtKB-KW"/>
</dbReference>
<dbReference type="InterPro" id="IPR004268">
    <property type="entry name" value="MurJ"/>
</dbReference>
<proteinExistence type="predicted"/>
<keyword evidence="2" id="KW-1003">Cell membrane</keyword>
<dbReference type="InterPro" id="IPR051050">
    <property type="entry name" value="Lipid_II_flippase_MurJ/MviN"/>
</dbReference>
<feature type="transmembrane region" description="Helical" evidence="8">
    <location>
        <begin position="423"/>
        <end position="445"/>
    </location>
</feature>
<dbReference type="GO" id="GO:0015648">
    <property type="term" value="F:lipid-linked peptidoglycan transporter activity"/>
    <property type="evidence" value="ECO:0007669"/>
    <property type="project" value="TreeGrafter"/>
</dbReference>
<dbReference type="RefSeq" id="WP_086989919.1">
    <property type="nucleotide sequence ID" value="NZ_FUHU01000003.1"/>
</dbReference>
<feature type="transmembrane region" description="Helical" evidence="8">
    <location>
        <begin position="53"/>
        <end position="71"/>
    </location>
</feature>
<evidence type="ECO:0000256" key="6">
    <source>
        <dbReference type="ARBA" id="ARBA00022989"/>
    </source>
</evidence>
<evidence type="ECO:0000313" key="10">
    <source>
        <dbReference type="Proteomes" id="UP000195787"/>
    </source>
</evidence>
<feature type="transmembrane region" description="Helical" evidence="8">
    <location>
        <begin position="7"/>
        <end position="33"/>
    </location>
</feature>
<feature type="transmembrane region" description="Helical" evidence="8">
    <location>
        <begin position="167"/>
        <end position="189"/>
    </location>
</feature>
<dbReference type="OrthoDB" id="9786339at2"/>
<dbReference type="EMBL" id="FUHU01000003">
    <property type="protein sequence ID" value="SJM46054.1"/>
    <property type="molecule type" value="Genomic_DNA"/>
</dbReference>
<dbReference type="GeneID" id="303171644"/>
<dbReference type="Proteomes" id="UP000195787">
    <property type="component" value="Unassembled WGS sequence"/>
</dbReference>
<feature type="transmembrane region" description="Helical" evidence="8">
    <location>
        <begin position="132"/>
        <end position="155"/>
    </location>
</feature>
<evidence type="ECO:0000313" key="9">
    <source>
        <dbReference type="EMBL" id="SJM46054.1"/>
    </source>
</evidence>
<keyword evidence="3 8" id="KW-0812">Transmembrane</keyword>
<dbReference type="GO" id="GO:0005886">
    <property type="term" value="C:plasma membrane"/>
    <property type="evidence" value="ECO:0007669"/>
    <property type="project" value="UniProtKB-SubCell"/>
</dbReference>
<dbReference type="PANTHER" id="PTHR47019:SF1">
    <property type="entry name" value="LIPID II FLIPPASE MURJ"/>
    <property type="match status" value="1"/>
</dbReference>
<dbReference type="Pfam" id="PF03023">
    <property type="entry name" value="MurJ"/>
    <property type="match status" value="1"/>
</dbReference>
<gene>
    <name evidence="9" type="ORF">CZ674_00265</name>
</gene>
<feature type="transmembrane region" description="Helical" evidence="8">
    <location>
        <begin position="498"/>
        <end position="520"/>
    </location>
</feature>
<feature type="transmembrane region" description="Helical" evidence="8">
    <location>
        <begin position="244"/>
        <end position="266"/>
    </location>
</feature>
<protein>
    <submittedName>
        <fullName evidence="9">Transmembrane protein</fullName>
    </submittedName>
</protein>
<keyword evidence="10" id="KW-1185">Reference proteome</keyword>
<evidence type="ECO:0000256" key="2">
    <source>
        <dbReference type="ARBA" id="ARBA00022475"/>
    </source>
</evidence>
<organism evidence="9 10">
    <name type="scientific">Agrococcus casei LMG 22410</name>
    <dbReference type="NCBI Taxonomy" id="1255656"/>
    <lineage>
        <taxon>Bacteria</taxon>
        <taxon>Bacillati</taxon>
        <taxon>Actinomycetota</taxon>
        <taxon>Actinomycetes</taxon>
        <taxon>Micrococcales</taxon>
        <taxon>Microbacteriaceae</taxon>
        <taxon>Agrococcus</taxon>
    </lineage>
</organism>
<dbReference type="AlphaFoldDB" id="A0A1R4EQS7"/>
<keyword evidence="5" id="KW-0573">Peptidoglycan synthesis</keyword>
<evidence type="ECO:0000256" key="4">
    <source>
        <dbReference type="ARBA" id="ARBA00022960"/>
    </source>
</evidence>
<keyword evidence="6 8" id="KW-1133">Transmembrane helix</keyword>
<dbReference type="PRINTS" id="PR01806">
    <property type="entry name" value="VIRFACTRMVIN"/>
</dbReference>
<feature type="transmembrane region" description="Helical" evidence="8">
    <location>
        <begin position="396"/>
        <end position="417"/>
    </location>
</feature>
<keyword evidence="7 8" id="KW-0472">Membrane</keyword>
<evidence type="ECO:0000256" key="1">
    <source>
        <dbReference type="ARBA" id="ARBA00004651"/>
    </source>
</evidence>
<evidence type="ECO:0000256" key="7">
    <source>
        <dbReference type="ARBA" id="ARBA00023136"/>
    </source>
</evidence>
<evidence type="ECO:0000256" key="3">
    <source>
        <dbReference type="ARBA" id="ARBA00022692"/>
    </source>
</evidence>
<accession>A0A1R4EQS7</accession>
<feature type="transmembrane region" description="Helical" evidence="8">
    <location>
        <begin position="328"/>
        <end position="350"/>
    </location>
</feature>